<protein>
    <submittedName>
        <fullName evidence="2">Helix-turn-helix transcriptional regulator</fullName>
    </submittedName>
</protein>
<dbReference type="CDD" id="cd00093">
    <property type="entry name" value="HTH_XRE"/>
    <property type="match status" value="1"/>
</dbReference>
<dbReference type="Gene3D" id="1.10.260.40">
    <property type="entry name" value="lambda repressor-like DNA-binding domains"/>
    <property type="match status" value="1"/>
</dbReference>
<reference evidence="2 3" key="1">
    <citation type="submission" date="2024-09" db="EMBL/GenBank/DDBJ databases">
        <authorList>
            <person name="Sun Q."/>
            <person name="Mori K."/>
        </authorList>
    </citation>
    <scope>NUCLEOTIDE SEQUENCE [LARGE SCALE GENOMIC DNA]</scope>
    <source>
        <strain evidence="2 3">JCM 3028</strain>
    </source>
</reference>
<dbReference type="RefSeq" id="WP_344747746.1">
    <property type="nucleotide sequence ID" value="NZ_BAAAWW010000136.1"/>
</dbReference>
<dbReference type="SUPFAM" id="SSF47413">
    <property type="entry name" value="lambda repressor-like DNA-binding domains"/>
    <property type="match status" value="1"/>
</dbReference>
<evidence type="ECO:0000259" key="1">
    <source>
        <dbReference type="PROSITE" id="PS50943"/>
    </source>
</evidence>
<accession>A0ABV5TQ91</accession>
<dbReference type="Pfam" id="PF01381">
    <property type="entry name" value="HTH_3"/>
    <property type="match status" value="1"/>
</dbReference>
<comment type="caution">
    <text evidence="2">The sequence shown here is derived from an EMBL/GenBank/DDBJ whole genome shotgun (WGS) entry which is preliminary data.</text>
</comment>
<dbReference type="PROSITE" id="PS50943">
    <property type="entry name" value="HTH_CROC1"/>
    <property type="match status" value="1"/>
</dbReference>
<sequence>MSAPLRIRHAKLAKYREQTGLTTEQRLADAMGVNQGTVNRILRGHKIPSAKFICALVRAFDGATFDELWEITINTKQAAK</sequence>
<dbReference type="SMART" id="SM00530">
    <property type="entry name" value="HTH_XRE"/>
    <property type="match status" value="1"/>
</dbReference>
<organism evidence="2 3">
    <name type="scientific">Streptosporangium vulgare</name>
    <dbReference type="NCBI Taxonomy" id="46190"/>
    <lineage>
        <taxon>Bacteria</taxon>
        <taxon>Bacillati</taxon>
        <taxon>Actinomycetota</taxon>
        <taxon>Actinomycetes</taxon>
        <taxon>Streptosporangiales</taxon>
        <taxon>Streptosporangiaceae</taxon>
        <taxon>Streptosporangium</taxon>
    </lineage>
</organism>
<evidence type="ECO:0000313" key="3">
    <source>
        <dbReference type="Proteomes" id="UP001589610"/>
    </source>
</evidence>
<evidence type="ECO:0000313" key="2">
    <source>
        <dbReference type="EMBL" id="MFB9681299.1"/>
    </source>
</evidence>
<dbReference type="EMBL" id="JBHMBS010000031">
    <property type="protein sequence ID" value="MFB9681299.1"/>
    <property type="molecule type" value="Genomic_DNA"/>
</dbReference>
<name>A0ABV5TQ91_9ACTN</name>
<keyword evidence="3" id="KW-1185">Reference proteome</keyword>
<proteinExistence type="predicted"/>
<gene>
    <name evidence="2" type="ORF">ACFFRH_37965</name>
</gene>
<dbReference type="Proteomes" id="UP001589610">
    <property type="component" value="Unassembled WGS sequence"/>
</dbReference>
<dbReference type="InterPro" id="IPR001387">
    <property type="entry name" value="Cro/C1-type_HTH"/>
</dbReference>
<feature type="domain" description="HTH cro/C1-type" evidence="1">
    <location>
        <begin position="12"/>
        <end position="68"/>
    </location>
</feature>
<dbReference type="InterPro" id="IPR010982">
    <property type="entry name" value="Lambda_DNA-bd_dom_sf"/>
</dbReference>